<organism evidence="1">
    <name type="scientific">Lepeophtheirus salmonis</name>
    <name type="common">Salmon louse</name>
    <name type="synonym">Caligus salmonis</name>
    <dbReference type="NCBI Taxonomy" id="72036"/>
    <lineage>
        <taxon>Eukaryota</taxon>
        <taxon>Metazoa</taxon>
        <taxon>Ecdysozoa</taxon>
        <taxon>Arthropoda</taxon>
        <taxon>Crustacea</taxon>
        <taxon>Multicrustacea</taxon>
        <taxon>Hexanauplia</taxon>
        <taxon>Copepoda</taxon>
        <taxon>Siphonostomatoida</taxon>
        <taxon>Caligidae</taxon>
        <taxon>Lepeophtheirus</taxon>
    </lineage>
</organism>
<sequence>MKIPRMGGDFWNHTINSVEYKLSDLSRYRTTLKIIVGRYERFHRGRPMD</sequence>
<dbReference type="EMBL" id="HACA01002082">
    <property type="protein sequence ID" value="CDW19443.1"/>
    <property type="molecule type" value="Transcribed_RNA"/>
</dbReference>
<dbReference type="EMBL" id="HACA01002083">
    <property type="protein sequence ID" value="CDW19444.1"/>
    <property type="molecule type" value="Transcribed_RNA"/>
</dbReference>
<evidence type="ECO:0000313" key="1">
    <source>
        <dbReference type="EMBL" id="CDW19443.1"/>
    </source>
</evidence>
<accession>A0A0K2T0A6</accession>
<reference evidence="1" key="1">
    <citation type="submission" date="2014-05" db="EMBL/GenBank/DDBJ databases">
        <authorList>
            <person name="Chronopoulou M."/>
        </authorList>
    </citation>
    <scope>NUCLEOTIDE SEQUENCE</scope>
    <source>
        <tissue evidence="1">Whole organism</tissue>
    </source>
</reference>
<dbReference type="AlphaFoldDB" id="A0A0K2T0A6"/>
<name>A0A0K2T0A6_LEPSM</name>
<protein>
    <submittedName>
        <fullName evidence="1">Uncharacterized protein</fullName>
    </submittedName>
</protein>
<proteinExistence type="predicted"/>